<proteinExistence type="predicted"/>
<feature type="transmembrane region" description="Helical" evidence="1">
    <location>
        <begin position="134"/>
        <end position="151"/>
    </location>
</feature>
<keyword evidence="1" id="KW-0472">Membrane</keyword>
<feature type="transmembrane region" description="Helical" evidence="1">
    <location>
        <begin position="187"/>
        <end position="204"/>
    </location>
</feature>
<dbReference type="EMBL" id="JAUHTR010000001">
    <property type="protein sequence ID" value="MDN4523340.1"/>
    <property type="molecule type" value="Genomic_DNA"/>
</dbReference>
<keyword evidence="1" id="KW-1133">Transmembrane helix</keyword>
<accession>A0ABT8HS78</accession>
<evidence type="ECO:0000256" key="1">
    <source>
        <dbReference type="SAM" id="Phobius"/>
    </source>
</evidence>
<feature type="transmembrane region" description="Helical" evidence="1">
    <location>
        <begin position="6"/>
        <end position="29"/>
    </location>
</feature>
<sequence>MDDITVGLYTIPFIFIQIAVAVFVTYVYLFFTLERGNRKQVFEGYTNGLILWLFVWKLSVIIFYFPLLSKSLLSLLYFSGGEKGFLLGEAMFFAYFIIKTKGVKIDWFHSLLRVWIVGLLAYELAVIVGNDFSLLLLYNSAVLIVFLLWNHVDKSEAATFSSLIKAVLLAAIEVLFSYFTFNQWNTSSSFFVIYGMGLFALFLTERNVRLYQIFK</sequence>
<feature type="transmembrane region" description="Helical" evidence="1">
    <location>
        <begin position="110"/>
        <end position="128"/>
    </location>
</feature>
<evidence type="ECO:0000313" key="2">
    <source>
        <dbReference type="EMBL" id="MDN4523340.1"/>
    </source>
</evidence>
<dbReference type="Proteomes" id="UP001172721">
    <property type="component" value="Unassembled WGS sequence"/>
</dbReference>
<feature type="transmembrane region" description="Helical" evidence="1">
    <location>
        <begin position="49"/>
        <end position="69"/>
    </location>
</feature>
<feature type="transmembrane region" description="Helical" evidence="1">
    <location>
        <begin position="163"/>
        <end position="181"/>
    </location>
</feature>
<keyword evidence="3" id="KW-1185">Reference proteome</keyword>
<name>A0ABT8HS78_9BACL</name>
<evidence type="ECO:0000313" key="3">
    <source>
        <dbReference type="Proteomes" id="UP001172721"/>
    </source>
</evidence>
<gene>
    <name evidence="2" type="ORF">QYB97_02600</name>
</gene>
<keyword evidence="1" id="KW-0812">Transmembrane</keyword>
<reference evidence="2" key="1">
    <citation type="submission" date="2023-07" db="EMBL/GenBank/DDBJ databases">
        <title>Fictibacillus sp. isolated from freshwater pond.</title>
        <authorList>
            <person name="Kirdat K."/>
            <person name="Bhat A."/>
            <person name="Mourya A."/>
            <person name="Yadav A."/>
        </authorList>
    </citation>
    <scope>NUCLEOTIDE SEQUENCE</scope>
    <source>
        <strain evidence="2">NE201</strain>
    </source>
</reference>
<feature type="transmembrane region" description="Helical" evidence="1">
    <location>
        <begin position="75"/>
        <end position="98"/>
    </location>
</feature>
<dbReference type="RefSeq" id="WP_301164386.1">
    <property type="nucleotide sequence ID" value="NZ_JAUHTR010000001.1"/>
</dbReference>
<organism evidence="2 3">
    <name type="scientific">Fictibacillus fluitans</name>
    <dbReference type="NCBI Taxonomy" id="3058422"/>
    <lineage>
        <taxon>Bacteria</taxon>
        <taxon>Bacillati</taxon>
        <taxon>Bacillota</taxon>
        <taxon>Bacilli</taxon>
        <taxon>Bacillales</taxon>
        <taxon>Fictibacillaceae</taxon>
        <taxon>Fictibacillus</taxon>
    </lineage>
</organism>
<protein>
    <submittedName>
        <fullName evidence="2">Uncharacterized protein</fullName>
    </submittedName>
</protein>
<comment type="caution">
    <text evidence="2">The sequence shown here is derived from an EMBL/GenBank/DDBJ whole genome shotgun (WGS) entry which is preliminary data.</text>
</comment>